<dbReference type="Proteomes" id="UP001606302">
    <property type="component" value="Unassembled WGS sequence"/>
</dbReference>
<organism evidence="1 2">
    <name type="scientific">Pelomonas lactea</name>
    <dbReference type="NCBI Taxonomy" id="3299030"/>
    <lineage>
        <taxon>Bacteria</taxon>
        <taxon>Pseudomonadati</taxon>
        <taxon>Pseudomonadota</taxon>
        <taxon>Betaproteobacteria</taxon>
        <taxon>Burkholderiales</taxon>
        <taxon>Sphaerotilaceae</taxon>
        <taxon>Roseateles</taxon>
    </lineage>
</organism>
<gene>
    <name evidence="1" type="ORF">ACG04Q_17905</name>
</gene>
<evidence type="ECO:0000313" key="2">
    <source>
        <dbReference type="Proteomes" id="UP001606302"/>
    </source>
</evidence>
<accession>A0ABW7GNC8</accession>
<reference evidence="1 2" key="1">
    <citation type="submission" date="2024-08" db="EMBL/GenBank/DDBJ databases">
        <authorList>
            <person name="Lu H."/>
        </authorList>
    </citation>
    <scope>NUCLEOTIDE SEQUENCE [LARGE SCALE GENOMIC DNA]</scope>
    <source>
        <strain evidence="1 2">DXS20W</strain>
    </source>
</reference>
<sequence length="67" mass="7163">MPALVAPRHNPAVKLFGERLRARGLAPKAVVGACMHKLAMLVFGVLKSGRPFDLKLALQGVDDQDGI</sequence>
<keyword evidence="2" id="KW-1185">Reference proteome</keyword>
<evidence type="ECO:0008006" key="3">
    <source>
        <dbReference type="Google" id="ProtNLM"/>
    </source>
</evidence>
<evidence type="ECO:0000313" key="1">
    <source>
        <dbReference type="EMBL" id="MFG6463454.1"/>
    </source>
</evidence>
<dbReference type="EMBL" id="JBIGHX010000006">
    <property type="protein sequence ID" value="MFG6463454.1"/>
    <property type="molecule type" value="Genomic_DNA"/>
</dbReference>
<comment type="caution">
    <text evidence="1">The sequence shown here is derived from an EMBL/GenBank/DDBJ whole genome shotgun (WGS) entry which is preliminary data.</text>
</comment>
<protein>
    <recommendedName>
        <fullName evidence="3">IS110 family transposase</fullName>
    </recommendedName>
</protein>
<name>A0ABW7GNC8_9BURK</name>
<proteinExistence type="predicted"/>